<organism evidence="3 4">
    <name type="scientific">Ancylobacter radicis</name>
    <dbReference type="NCBI Taxonomy" id="2836179"/>
    <lineage>
        <taxon>Bacteria</taxon>
        <taxon>Pseudomonadati</taxon>
        <taxon>Pseudomonadota</taxon>
        <taxon>Alphaproteobacteria</taxon>
        <taxon>Hyphomicrobiales</taxon>
        <taxon>Xanthobacteraceae</taxon>
        <taxon>Ancylobacter</taxon>
    </lineage>
</organism>
<dbReference type="Proteomes" id="UP001166585">
    <property type="component" value="Unassembled WGS sequence"/>
</dbReference>
<protein>
    <recommendedName>
        <fullName evidence="5">Protamine-2 (Modular protein)</fullName>
    </recommendedName>
</protein>
<accession>A0ABS5R762</accession>
<keyword evidence="2" id="KW-0732">Signal</keyword>
<feature type="compositionally biased region" description="Pro residues" evidence="1">
    <location>
        <begin position="69"/>
        <end position="84"/>
    </location>
</feature>
<dbReference type="EMBL" id="JAHCQH010000015">
    <property type="protein sequence ID" value="MBS9477501.1"/>
    <property type="molecule type" value="Genomic_DNA"/>
</dbReference>
<evidence type="ECO:0000256" key="1">
    <source>
        <dbReference type="SAM" id="MobiDB-lite"/>
    </source>
</evidence>
<comment type="caution">
    <text evidence="3">The sequence shown here is derived from an EMBL/GenBank/DDBJ whole genome shotgun (WGS) entry which is preliminary data.</text>
</comment>
<feature type="region of interest" description="Disordered" evidence="1">
    <location>
        <begin position="46"/>
        <end position="90"/>
    </location>
</feature>
<evidence type="ECO:0000313" key="4">
    <source>
        <dbReference type="Proteomes" id="UP001166585"/>
    </source>
</evidence>
<feature type="signal peptide" evidence="2">
    <location>
        <begin position="1"/>
        <end position="25"/>
    </location>
</feature>
<keyword evidence="4" id="KW-1185">Reference proteome</keyword>
<dbReference type="RefSeq" id="WP_213755264.1">
    <property type="nucleotide sequence ID" value="NZ_JAHCQH010000015.1"/>
</dbReference>
<gene>
    <name evidence="3" type="ORF">KIP89_10310</name>
</gene>
<proteinExistence type="predicted"/>
<sequence>MNRRGFLMSLAGIVGAGTTVGFALAPAGATTLSQLKNLEAAPVGPADDLVEALAEAPDGTPVDQAQWGPPGPPPGRRPPGPPPGYYRRPRRRRRVCGWRRDRWGRRFRDCWYVRR</sequence>
<feature type="chain" id="PRO_5046544203" description="Protamine-2 (Modular protein)" evidence="2">
    <location>
        <begin position="26"/>
        <end position="115"/>
    </location>
</feature>
<evidence type="ECO:0000256" key="2">
    <source>
        <dbReference type="SAM" id="SignalP"/>
    </source>
</evidence>
<evidence type="ECO:0000313" key="3">
    <source>
        <dbReference type="EMBL" id="MBS9477501.1"/>
    </source>
</evidence>
<evidence type="ECO:0008006" key="5">
    <source>
        <dbReference type="Google" id="ProtNLM"/>
    </source>
</evidence>
<name>A0ABS5R762_9HYPH</name>
<reference evidence="3" key="1">
    <citation type="submission" date="2021-05" db="EMBL/GenBank/DDBJ databases">
        <authorList>
            <person name="Sun Q."/>
            <person name="Inoue M."/>
        </authorList>
    </citation>
    <scope>NUCLEOTIDE SEQUENCE</scope>
    <source>
        <strain evidence="3">VKM B-3255</strain>
    </source>
</reference>